<keyword evidence="3" id="KW-0732">Signal</keyword>
<dbReference type="EMBL" id="JBHSAQ010000001">
    <property type="protein sequence ID" value="MFC3957110.1"/>
    <property type="molecule type" value="Genomic_DNA"/>
</dbReference>
<sequence length="580" mass="63864">MTGTGAPSRDRVNRRSVLATVGTGASLATAGCAGLFSHVSSLDDQLSVTITTVPDDDDRQSNGIFKYLETALEAAGIDVGVELRTTAQLQQKVLVDQEFDIFVARHPGFKHPDGLYELLHSRFASEPGWQNPYGVTHMDLDEHLEAQRHLTGEERTAAIGDALDIVLKEKPFVPVCAPSTYYAVNPEQFGGWDRQTFRTRLGFVDLDPADGVDAFTGLVTDSRPTVNLNPLAVQYRRTGVYTSLLYDSLATESNGDLIPWLASDWEWADDRVTATLRPDVTFHDGESLTATDVAFTFDFLEDLSLGRAESPIPASRFRRHTSTVETVTPVDDETVEITVSTNRTVGASALTVPILPEHVWRPIVTELEQETASTGPWLREELHAETIPRTGSGPYRFDGWTQGDQVTFTRFDEHFAIDDPDLPSAPVDQLQVQSAPNGSTAIGLVDRGDATALVTPIESHVVGETESTETAKRISDPNWAFYQVGFNTREPPFSNFRFRQAVASLIDREWLASEVFHGHARPIAVPDMESAAIDDYTWNGADPETPFVGTDGEVDVEAARDLFEVASYRYNDEGELVVND</sequence>
<gene>
    <name evidence="5" type="ORF">ACFOUR_01815</name>
</gene>
<evidence type="ECO:0000259" key="4">
    <source>
        <dbReference type="Pfam" id="PF00496"/>
    </source>
</evidence>
<evidence type="ECO:0000256" key="3">
    <source>
        <dbReference type="ARBA" id="ARBA00022729"/>
    </source>
</evidence>
<keyword evidence="2" id="KW-0813">Transport</keyword>
<evidence type="ECO:0000313" key="6">
    <source>
        <dbReference type="Proteomes" id="UP001595846"/>
    </source>
</evidence>
<protein>
    <submittedName>
        <fullName evidence="5">ABC transporter substrate-binding protein</fullName>
    </submittedName>
</protein>
<comment type="similarity">
    <text evidence="1">Belongs to the bacterial solute-binding protein 5 family.</text>
</comment>
<dbReference type="InterPro" id="IPR000914">
    <property type="entry name" value="SBP_5_dom"/>
</dbReference>
<dbReference type="RefSeq" id="WP_256531959.1">
    <property type="nucleotide sequence ID" value="NZ_CP101824.1"/>
</dbReference>
<dbReference type="Gene3D" id="3.40.190.10">
    <property type="entry name" value="Periplasmic binding protein-like II"/>
    <property type="match status" value="1"/>
</dbReference>
<dbReference type="CDD" id="cd00995">
    <property type="entry name" value="PBP2_NikA_DppA_OppA_like"/>
    <property type="match status" value="1"/>
</dbReference>
<accession>A0ABD5NJT2</accession>
<reference evidence="5 6" key="1">
    <citation type="journal article" date="2019" name="Int. J. Syst. Evol. Microbiol.">
        <title>The Global Catalogue of Microorganisms (GCM) 10K type strain sequencing project: providing services to taxonomists for standard genome sequencing and annotation.</title>
        <authorList>
            <consortium name="The Broad Institute Genomics Platform"/>
            <consortium name="The Broad Institute Genome Sequencing Center for Infectious Disease"/>
            <person name="Wu L."/>
            <person name="Ma J."/>
        </authorList>
    </citation>
    <scope>NUCLEOTIDE SEQUENCE [LARGE SCALE GENOMIC DNA]</scope>
    <source>
        <strain evidence="5 6">IBRC-M 10256</strain>
    </source>
</reference>
<comment type="caution">
    <text evidence="5">The sequence shown here is derived from an EMBL/GenBank/DDBJ whole genome shotgun (WGS) entry which is preliminary data.</text>
</comment>
<dbReference type="PANTHER" id="PTHR30290:SF9">
    <property type="entry name" value="OLIGOPEPTIDE-BINDING PROTEIN APPA"/>
    <property type="match status" value="1"/>
</dbReference>
<dbReference type="PANTHER" id="PTHR30290">
    <property type="entry name" value="PERIPLASMIC BINDING COMPONENT OF ABC TRANSPORTER"/>
    <property type="match status" value="1"/>
</dbReference>
<evidence type="ECO:0000256" key="1">
    <source>
        <dbReference type="ARBA" id="ARBA00005695"/>
    </source>
</evidence>
<dbReference type="SUPFAM" id="SSF53850">
    <property type="entry name" value="Periplasmic binding protein-like II"/>
    <property type="match status" value="2"/>
</dbReference>
<evidence type="ECO:0000313" key="5">
    <source>
        <dbReference type="EMBL" id="MFC3957110.1"/>
    </source>
</evidence>
<dbReference type="Proteomes" id="UP001595846">
    <property type="component" value="Unassembled WGS sequence"/>
</dbReference>
<organism evidence="5 6">
    <name type="scientific">Halovivax cerinus</name>
    <dbReference type="NCBI Taxonomy" id="1487865"/>
    <lineage>
        <taxon>Archaea</taxon>
        <taxon>Methanobacteriati</taxon>
        <taxon>Methanobacteriota</taxon>
        <taxon>Stenosarchaea group</taxon>
        <taxon>Halobacteria</taxon>
        <taxon>Halobacteriales</taxon>
        <taxon>Natrialbaceae</taxon>
        <taxon>Halovivax</taxon>
    </lineage>
</organism>
<name>A0ABD5NJT2_9EURY</name>
<dbReference type="Gene3D" id="3.10.105.10">
    <property type="entry name" value="Dipeptide-binding Protein, Domain 3"/>
    <property type="match status" value="2"/>
</dbReference>
<keyword evidence="6" id="KW-1185">Reference proteome</keyword>
<dbReference type="GeneID" id="73904725"/>
<feature type="domain" description="Solute-binding protein family 5" evidence="4">
    <location>
        <begin position="257"/>
        <end position="575"/>
    </location>
</feature>
<evidence type="ECO:0000256" key="2">
    <source>
        <dbReference type="ARBA" id="ARBA00022448"/>
    </source>
</evidence>
<dbReference type="AlphaFoldDB" id="A0ABD5NJT2"/>
<dbReference type="InterPro" id="IPR039424">
    <property type="entry name" value="SBP_5"/>
</dbReference>
<dbReference type="Pfam" id="PF00496">
    <property type="entry name" value="SBP_bac_5"/>
    <property type="match status" value="1"/>
</dbReference>
<proteinExistence type="inferred from homology"/>